<feature type="domain" description="Initiator Rep protein WH1" evidence="2">
    <location>
        <begin position="4"/>
        <end position="162"/>
    </location>
</feature>
<evidence type="ECO:0000256" key="1">
    <source>
        <dbReference type="ARBA" id="ARBA00038283"/>
    </source>
</evidence>
<dbReference type="InterPro" id="IPR036388">
    <property type="entry name" value="WH-like_DNA-bd_sf"/>
</dbReference>
<accession>A0A4U8UB93</accession>
<dbReference type="InterPro" id="IPR036390">
    <property type="entry name" value="WH_DNA-bd_sf"/>
</dbReference>
<reference evidence="3 4" key="1">
    <citation type="journal article" date="2014" name="Genome Announc.">
        <title>Draft genome sequences of eight enterohepatic helicobacter species isolated from both laboratory and wild rodents.</title>
        <authorList>
            <person name="Sheh A."/>
            <person name="Shen Z."/>
            <person name="Fox J.G."/>
        </authorList>
    </citation>
    <scope>NUCLEOTIDE SEQUENCE [LARGE SCALE GENOMIC DNA]</scope>
    <source>
        <strain evidence="3 4">MIT-03-7007</strain>
    </source>
</reference>
<dbReference type="GO" id="GO:0006270">
    <property type="term" value="P:DNA replication initiation"/>
    <property type="evidence" value="ECO:0007669"/>
    <property type="project" value="InterPro"/>
</dbReference>
<dbReference type="Pfam" id="PF21205">
    <property type="entry name" value="Rep3_C"/>
    <property type="match status" value="1"/>
</dbReference>
<keyword evidence="4" id="KW-1185">Reference proteome</keyword>
<dbReference type="SUPFAM" id="SSF46785">
    <property type="entry name" value="Winged helix' DNA-binding domain"/>
    <property type="match status" value="1"/>
</dbReference>
<sequence>MNEIVKYHNDFNKVKLPSFTEQEQNLLFGILTKIKGKPAGEKIIFYPKELLKFSTENLTYKALGNYLSVLKTNFFKADFTILVEDKEREEIGKETVNLFQSFTLWYSKDDVNYENLLRIEMVVNPRFEYLINELTKNFTRFELAEFITLSGKYTKTLYRLLKQYRQTGYMRMEWSEFARVMDIPKDYRQIDIDQRILKPALKELIKPRNLLDQERIPFKSLTYQKIKKGGNRVVEICFEWKPDDVQKLLEQADIYAEFSEKHKNKWFDFGMFGKQKLLGKGHNAEGESIFVFEDTEGNRNFADKLSNYPTEKSLKELEKKLLK</sequence>
<dbReference type="Pfam" id="PF01051">
    <property type="entry name" value="Rep3_N"/>
    <property type="match status" value="1"/>
</dbReference>
<evidence type="ECO:0000313" key="4">
    <source>
        <dbReference type="Proteomes" id="UP000029920"/>
    </source>
</evidence>
<dbReference type="Gene3D" id="1.10.10.10">
    <property type="entry name" value="Winged helix-like DNA-binding domain superfamily/Winged helix DNA-binding domain"/>
    <property type="match status" value="2"/>
</dbReference>
<dbReference type="InterPro" id="IPR000525">
    <property type="entry name" value="Initiator_Rep_WH1"/>
</dbReference>
<comment type="similarity">
    <text evidence="1">Belongs to the initiator RepB protein family.</text>
</comment>
<organism evidence="3 4">
    <name type="scientific">Helicobacter apodemus</name>
    <dbReference type="NCBI Taxonomy" id="135569"/>
    <lineage>
        <taxon>Bacteria</taxon>
        <taxon>Pseudomonadati</taxon>
        <taxon>Campylobacterota</taxon>
        <taxon>Epsilonproteobacteria</taxon>
        <taxon>Campylobacterales</taxon>
        <taxon>Helicobacteraceae</taxon>
        <taxon>Helicobacter</taxon>
    </lineage>
</organism>
<dbReference type="AlphaFoldDB" id="A0A4U8UB93"/>
<comment type="caution">
    <text evidence="3">The sequence shown here is derived from an EMBL/GenBank/DDBJ whole genome shotgun (WGS) entry which is preliminary data.</text>
</comment>
<gene>
    <name evidence="3" type="ORF">LS72_010195</name>
</gene>
<name>A0A4U8UB93_9HELI</name>
<dbReference type="EMBL" id="JRPC02000051">
    <property type="protein sequence ID" value="TLE13232.1"/>
    <property type="molecule type" value="Genomic_DNA"/>
</dbReference>
<proteinExistence type="inferred from homology"/>
<protein>
    <submittedName>
        <fullName evidence="3">RepB family plasmid replication initiator protein</fullName>
    </submittedName>
</protein>
<dbReference type="GO" id="GO:0003887">
    <property type="term" value="F:DNA-directed DNA polymerase activity"/>
    <property type="evidence" value="ECO:0007669"/>
    <property type="project" value="InterPro"/>
</dbReference>
<dbReference type="Proteomes" id="UP000029920">
    <property type="component" value="Unassembled WGS sequence"/>
</dbReference>
<dbReference type="RefSeq" id="WP_052087375.1">
    <property type="nucleotide sequence ID" value="NZ_JRPC02000051.1"/>
</dbReference>
<evidence type="ECO:0000313" key="3">
    <source>
        <dbReference type="EMBL" id="TLE13232.1"/>
    </source>
</evidence>
<evidence type="ECO:0000259" key="2">
    <source>
        <dbReference type="Pfam" id="PF01051"/>
    </source>
</evidence>